<keyword evidence="2" id="KW-1185">Reference proteome</keyword>
<sequence length="290" mass="31508">MGRLSKFVKGTKSFKSVYDVPKLDRYCKGCDHEFERPGTTDISTLVKLSPVASPGMATTPRYTRKAKGSFRRVQAPPILLLPLLLPSPPPPPNLSAKTMQLVQPEPIATYDQVCVGQSRELELEIFNFLGSNSSPPDSTLFLEHLNIAPSHYDASQLIWAPASSDANMTSASSGRLESPGTPEVNPMTPDPSTCLGQLPTASETSFFPCIDTGAFPFLPGSQPTFGFNEHMAAFQPCSVSNFGNRVSAEIHPSLNNNYSDPFNANLNLYHQSQHELCAGYPPASGNFVRN</sequence>
<dbReference type="AlphaFoldDB" id="A0A8H5G710"/>
<organism evidence="1 2">
    <name type="scientific">Leucocoprinus leucothites</name>
    <dbReference type="NCBI Taxonomy" id="201217"/>
    <lineage>
        <taxon>Eukaryota</taxon>
        <taxon>Fungi</taxon>
        <taxon>Dikarya</taxon>
        <taxon>Basidiomycota</taxon>
        <taxon>Agaricomycotina</taxon>
        <taxon>Agaricomycetes</taxon>
        <taxon>Agaricomycetidae</taxon>
        <taxon>Agaricales</taxon>
        <taxon>Agaricineae</taxon>
        <taxon>Agaricaceae</taxon>
        <taxon>Leucocoprinus</taxon>
    </lineage>
</organism>
<reference evidence="1 2" key="1">
    <citation type="journal article" date="2020" name="ISME J.">
        <title>Uncovering the hidden diversity of litter-decomposition mechanisms in mushroom-forming fungi.</title>
        <authorList>
            <person name="Floudas D."/>
            <person name="Bentzer J."/>
            <person name="Ahren D."/>
            <person name="Johansson T."/>
            <person name="Persson P."/>
            <person name="Tunlid A."/>
        </authorList>
    </citation>
    <scope>NUCLEOTIDE SEQUENCE [LARGE SCALE GENOMIC DNA]</scope>
    <source>
        <strain evidence="1 2">CBS 146.42</strain>
    </source>
</reference>
<accession>A0A8H5G710</accession>
<proteinExistence type="predicted"/>
<name>A0A8H5G710_9AGAR</name>
<evidence type="ECO:0000313" key="2">
    <source>
        <dbReference type="Proteomes" id="UP000559027"/>
    </source>
</evidence>
<comment type="caution">
    <text evidence="1">The sequence shown here is derived from an EMBL/GenBank/DDBJ whole genome shotgun (WGS) entry which is preliminary data.</text>
</comment>
<evidence type="ECO:0000313" key="1">
    <source>
        <dbReference type="EMBL" id="KAF5359537.1"/>
    </source>
</evidence>
<dbReference type="Proteomes" id="UP000559027">
    <property type="component" value="Unassembled WGS sequence"/>
</dbReference>
<dbReference type="EMBL" id="JAACJO010000004">
    <property type="protein sequence ID" value="KAF5359537.1"/>
    <property type="molecule type" value="Genomic_DNA"/>
</dbReference>
<protein>
    <submittedName>
        <fullName evidence="1">Uncharacterized protein</fullName>
    </submittedName>
</protein>
<gene>
    <name evidence="1" type="ORF">D9756_003283</name>
</gene>